<keyword evidence="2" id="KW-0808">Transferase</keyword>
<keyword evidence="3" id="KW-0949">S-adenosyl-L-methionine</keyword>
<dbReference type="InterPro" id="IPR001077">
    <property type="entry name" value="COMT_C"/>
</dbReference>
<feature type="domain" description="O-methyltransferase dimerisation" evidence="8">
    <location>
        <begin position="32"/>
        <end position="120"/>
    </location>
</feature>
<dbReference type="Gene3D" id="3.40.50.150">
    <property type="entry name" value="Vaccinia Virus protein VP39"/>
    <property type="match status" value="1"/>
</dbReference>
<protein>
    <recommendedName>
        <fullName evidence="5">isoflavone 7-O-methyltransferase</fullName>
        <ecNumber evidence="5">2.1.1.150</ecNumber>
    </recommendedName>
</protein>
<dbReference type="FunFam" id="3.40.50.150:FF:000057">
    <property type="entry name" value="O-methyltransferase ZRP4"/>
    <property type="match status" value="1"/>
</dbReference>
<dbReference type="InterPro" id="IPR012967">
    <property type="entry name" value="COMT_dimerisation"/>
</dbReference>
<keyword evidence="1" id="KW-0489">Methyltransferase</keyword>
<dbReference type="EC" id="2.1.1.150" evidence="5"/>
<dbReference type="PROSITE" id="PS51683">
    <property type="entry name" value="SAM_OMT_II"/>
    <property type="match status" value="1"/>
</dbReference>
<feature type="domain" description="O-methyltransferase C-terminal" evidence="7">
    <location>
        <begin position="142"/>
        <end position="349"/>
    </location>
</feature>
<sequence length="367" mass="41782">NKHQNFNSKRMASSINGRKPSEIFKAQTLLYKHLYAFIDSMCLKWTVEMNIPNIIHDHGQPISLSNLVSILHVPSSKAGNVQRLMRYLAHNGFFEIVTNREMENEEEAYALTVASELLVKESDLCLAAMVECILDPTLSGSYHELKKWIYEEDLTLFGVTLGSGFWDFLDKNPDYNRSFNEAMASDSKMINLALRDCDFVFEELESIVDVGGGTGTTAKIICETFPKLKCVVFDRPQVVENLSDTNNLSYVGGDMFSSIPNADAVLLKWILHNWTDKDCIRILKRCKEAVTSDGKRGKVIVIDMVINEKKDEKNLTQMKLLMDVNMACLNGKERKEEEWKKLFEEAGFQDYKISPLTGFLSLIEIYP</sequence>
<name>A0A9D4Y3C2_PEA</name>
<dbReference type="PIRSF" id="PIRSF005739">
    <property type="entry name" value="O-mtase"/>
    <property type="match status" value="1"/>
</dbReference>
<dbReference type="SUPFAM" id="SSF53335">
    <property type="entry name" value="S-adenosyl-L-methionine-dependent methyltransferases"/>
    <property type="match status" value="1"/>
</dbReference>
<dbReference type="InterPro" id="IPR036390">
    <property type="entry name" value="WH_DNA-bd_sf"/>
</dbReference>
<evidence type="ECO:0000256" key="5">
    <source>
        <dbReference type="ARBA" id="ARBA00066355"/>
    </source>
</evidence>
<evidence type="ECO:0000313" key="10">
    <source>
        <dbReference type="Proteomes" id="UP001058974"/>
    </source>
</evidence>
<evidence type="ECO:0000259" key="8">
    <source>
        <dbReference type="Pfam" id="PF08100"/>
    </source>
</evidence>
<gene>
    <name evidence="9" type="ORF">KIW84_036122</name>
</gene>
<dbReference type="InterPro" id="IPR016461">
    <property type="entry name" value="COMT-like"/>
</dbReference>
<proteinExistence type="predicted"/>
<organism evidence="9 10">
    <name type="scientific">Pisum sativum</name>
    <name type="common">Garden pea</name>
    <name type="synonym">Lathyrus oleraceus</name>
    <dbReference type="NCBI Taxonomy" id="3888"/>
    <lineage>
        <taxon>Eukaryota</taxon>
        <taxon>Viridiplantae</taxon>
        <taxon>Streptophyta</taxon>
        <taxon>Embryophyta</taxon>
        <taxon>Tracheophyta</taxon>
        <taxon>Spermatophyta</taxon>
        <taxon>Magnoliopsida</taxon>
        <taxon>eudicotyledons</taxon>
        <taxon>Gunneridae</taxon>
        <taxon>Pentapetalae</taxon>
        <taxon>rosids</taxon>
        <taxon>fabids</taxon>
        <taxon>Fabales</taxon>
        <taxon>Fabaceae</taxon>
        <taxon>Papilionoideae</taxon>
        <taxon>50 kb inversion clade</taxon>
        <taxon>NPAAA clade</taxon>
        <taxon>Hologalegina</taxon>
        <taxon>IRL clade</taxon>
        <taxon>Fabeae</taxon>
        <taxon>Lathyrus</taxon>
    </lineage>
</organism>
<dbReference type="GO" id="GO:0046983">
    <property type="term" value="F:protein dimerization activity"/>
    <property type="evidence" value="ECO:0007669"/>
    <property type="project" value="InterPro"/>
</dbReference>
<evidence type="ECO:0000259" key="7">
    <source>
        <dbReference type="Pfam" id="PF00891"/>
    </source>
</evidence>
<dbReference type="PANTHER" id="PTHR11746">
    <property type="entry name" value="O-METHYLTRANSFERASE"/>
    <property type="match status" value="1"/>
</dbReference>
<dbReference type="Gene3D" id="1.10.10.10">
    <property type="entry name" value="Winged helix-like DNA-binding domain superfamily/Winged helix DNA-binding domain"/>
    <property type="match status" value="1"/>
</dbReference>
<dbReference type="GO" id="GO:0033800">
    <property type="term" value="F:isoflavone 7-O-methyltransferase activity"/>
    <property type="evidence" value="ECO:0007669"/>
    <property type="project" value="UniProtKB-EC"/>
</dbReference>
<evidence type="ECO:0000256" key="6">
    <source>
        <dbReference type="PIRSR" id="PIRSR005739-1"/>
    </source>
</evidence>
<evidence type="ECO:0000256" key="1">
    <source>
        <dbReference type="ARBA" id="ARBA00022603"/>
    </source>
</evidence>
<comment type="catalytic activity">
    <reaction evidence="4">
        <text>a 7-hydroxyisoflavone + S-adenosyl-L-methionine = a 7-methoxyisoflavone + S-adenosyl-L-homocysteine + H(+)</text>
        <dbReference type="Rhea" id="RHEA:17933"/>
        <dbReference type="ChEBI" id="CHEBI:15378"/>
        <dbReference type="ChEBI" id="CHEBI:55465"/>
        <dbReference type="ChEBI" id="CHEBI:57856"/>
        <dbReference type="ChEBI" id="CHEBI:59789"/>
        <dbReference type="ChEBI" id="CHEBI:140356"/>
        <dbReference type="EC" id="2.1.1.150"/>
    </reaction>
</comment>
<dbReference type="SUPFAM" id="SSF46785">
    <property type="entry name" value="Winged helix' DNA-binding domain"/>
    <property type="match status" value="1"/>
</dbReference>
<dbReference type="InterPro" id="IPR029063">
    <property type="entry name" value="SAM-dependent_MTases_sf"/>
</dbReference>
<dbReference type="FunFam" id="1.10.10.10:FF:000213">
    <property type="entry name" value="Coniferyl alcohol 9-O-methyltransferase"/>
    <property type="match status" value="1"/>
</dbReference>
<dbReference type="Gramene" id="Psat03G0612200-T1">
    <property type="protein sequence ID" value="KAI5432253.1"/>
    <property type="gene ID" value="KIW84_036122"/>
</dbReference>
<dbReference type="AlphaFoldDB" id="A0A9D4Y3C2"/>
<dbReference type="GO" id="GO:0009717">
    <property type="term" value="P:isoflavonoid biosynthetic process"/>
    <property type="evidence" value="ECO:0007669"/>
    <property type="project" value="UniProtKB-ARBA"/>
</dbReference>
<dbReference type="InterPro" id="IPR036388">
    <property type="entry name" value="WH-like_DNA-bd_sf"/>
</dbReference>
<evidence type="ECO:0000256" key="4">
    <source>
        <dbReference type="ARBA" id="ARBA00050968"/>
    </source>
</evidence>
<comment type="caution">
    <text evidence="9">The sequence shown here is derived from an EMBL/GenBank/DDBJ whole genome shotgun (WGS) entry which is preliminary data.</text>
</comment>
<dbReference type="GO" id="GO:0032259">
    <property type="term" value="P:methylation"/>
    <property type="evidence" value="ECO:0007669"/>
    <property type="project" value="UniProtKB-KW"/>
</dbReference>
<evidence type="ECO:0000256" key="2">
    <source>
        <dbReference type="ARBA" id="ARBA00022679"/>
    </source>
</evidence>
<dbReference type="EMBL" id="JAMSHJ010000003">
    <property type="protein sequence ID" value="KAI5432253.1"/>
    <property type="molecule type" value="Genomic_DNA"/>
</dbReference>
<feature type="non-terminal residue" evidence="9">
    <location>
        <position position="1"/>
    </location>
</feature>
<accession>A0A9D4Y3C2</accession>
<dbReference type="Pfam" id="PF00891">
    <property type="entry name" value="Methyltransf_2"/>
    <property type="match status" value="1"/>
</dbReference>
<keyword evidence="10" id="KW-1185">Reference proteome</keyword>
<dbReference type="Pfam" id="PF08100">
    <property type="entry name" value="Dimerisation"/>
    <property type="match status" value="1"/>
</dbReference>
<feature type="active site" description="Proton acceptor" evidence="6">
    <location>
        <position position="272"/>
    </location>
</feature>
<evidence type="ECO:0000256" key="3">
    <source>
        <dbReference type="ARBA" id="ARBA00022691"/>
    </source>
</evidence>
<dbReference type="Proteomes" id="UP001058974">
    <property type="component" value="Chromosome 3"/>
</dbReference>
<evidence type="ECO:0000313" key="9">
    <source>
        <dbReference type="EMBL" id="KAI5432253.1"/>
    </source>
</evidence>
<reference evidence="9 10" key="1">
    <citation type="journal article" date="2022" name="Nat. Genet.">
        <title>Improved pea reference genome and pan-genome highlight genomic features and evolutionary characteristics.</title>
        <authorList>
            <person name="Yang T."/>
            <person name="Liu R."/>
            <person name="Luo Y."/>
            <person name="Hu S."/>
            <person name="Wang D."/>
            <person name="Wang C."/>
            <person name="Pandey M.K."/>
            <person name="Ge S."/>
            <person name="Xu Q."/>
            <person name="Li N."/>
            <person name="Li G."/>
            <person name="Huang Y."/>
            <person name="Saxena R.K."/>
            <person name="Ji Y."/>
            <person name="Li M."/>
            <person name="Yan X."/>
            <person name="He Y."/>
            <person name="Liu Y."/>
            <person name="Wang X."/>
            <person name="Xiang C."/>
            <person name="Varshney R.K."/>
            <person name="Ding H."/>
            <person name="Gao S."/>
            <person name="Zong X."/>
        </authorList>
    </citation>
    <scope>NUCLEOTIDE SEQUENCE [LARGE SCALE GENOMIC DNA]</scope>
    <source>
        <strain evidence="9 10">cv. Zhongwan 6</strain>
    </source>
</reference>